<dbReference type="Proteomes" id="UP000092730">
    <property type="component" value="Chromosome 2"/>
</dbReference>
<accession>A0A1B9G7Y5</accession>
<reference evidence="2" key="3">
    <citation type="submission" date="2014-01" db="EMBL/GenBank/DDBJ databases">
        <title>Evolution of pathogenesis and genome organization in the Tremellales.</title>
        <authorList>
            <person name="Cuomo C."/>
            <person name="Litvintseva A."/>
            <person name="Heitman J."/>
            <person name="Chen Y."/>
            <person name="Sun S."/>
            <person name="Springer D."/>
            <person name="Dromer F."/>
            <person name="Young S."/>
            <person name="Zeng Q."/>
            <person name="Chapman S."/>
            <person name="Gujja S."/>
            <person name="Saif S."/>
            <person name="Birren B."/>
        </authorList>
    </citation>
    <scope>NUCLEOTIDE SEQUENCE</scope>
    <source>
        <strain evidence="2">CBS 10118</strain>
    </source>
</reference>
<dbReference type="KEGG" id="kbi:30206345"/>
<name>A0A1B9G7Y5_9TREE</name>
<keyword evidence="4" id="KW-1185">Reference proteome</keyword>
<dbReference type="EMBL" id="CP144542">
    <property type="protein sequence ID" value="WVW81256.1"/>
    <property type="molecule type" value="Genomic_DNA"/>
</dbReference>
<feature type="chain" id="PRO_5042334883" evidence="1">
    <location>
        <begin position="19"/>
        <end position="357"/>
    </location>
</feature>
<dbReference type="STRING" id="1296100.A0A1B9G7Y5"/>
<dbReference type="GeneID" id="30206345"/>
<evidence type="ECO:0000313" key="4">
    <source>
        <dbReference type="Proteomes" id="UP000092730"/>
    </source>
</evidence>
<evidence type="ECO:0000313" key="3">
    <source>
        <dbReference type="EMBL" id="WVW81256.1"/>
    </source>
</evidence>
<proteinExistence type="predicted"/>
<dbReference type="RefSeq" id="XP_019048181.1">
    <property type="nucleotide sequence ID" value="XM_019188619.1"/>
</dbReference>
<dbReference type="VEuPathDB" id="FungiDB:I302_01946"/>
<reference evidence="3" key="2">
    <citation type="submission" date="2013-07" db="EMBL/GenBank/DDBJ databases">
        <authorList>
            <consortium name="The Broad Institute Genome Sequencing Platform"/>
            <person name="Cuomo C."/>
            <person name="Litvintseva A."/>
            <person name="Chen Y."/>
            <person name="Heitman J."/>
            <person name="Sun S."/>
            <person name="Springer D."/>
            <person name="Dromer F."/>
            <person name="Young S.K."/>
            <person name="Zeng Q."/>
            <person name="Gargeya S."/>
            <person name="Fitzgerald M."/>
            <person name="Abouelleil A."/>
            <person name="Alvarado L."/>
            <person name="Berlin A.M."/>
            <person name="Chapman S.B."/>
            <person name="Dewar J."/>
            <person name="Goldberg J."/>
            <person name="Griggs A."/>
            <person name="Gujja S."/>
            <person name="Hansen M."/>
            <person name="Howarth C."/>
            <person name="Imamovic A."/>
            <person name="Larimer J."/>
            <person name="McCowan C."/>
            <person name="Murphy C."/>
            <person name="Pearson M."/>
            <person name="Priest M."/>
            <person name="Roberts A."/>
            <person name="Saif S."/>
            <person name="Shea T."/>
            <person name="Sykes S."/>
            <person name="Wortman J."/>
            <person name="Nusbaum C."/>
            <person name="Birren B."/>
        </authorList>
    </citation>
    <scope>NUCLEOTIDE SEQUENCE</scope>
    <source>
        <strain evidence="3">CBS 10118</strain>
    </source>
</reference>
<evidence type="ECO:0000313" key="2">
    <source>
        <dbReference type="EMBL" id="OCF27111.1"/>
    </source>
</evidence>
<keyword evidence="1" id="KW-0732">Signal</keyword>
<sequence length="357" mass="39413">MIANRLIALFGLCIAASALPHQSPFSSISKAITDGGKEIETWALNPTGDAAVIRVKNRLQHELHLLAINAQYSVPSSYHGSANPNALYSFLDDQTFLSVSPTVEQDIWEVTTQELNYTVNPPAYPPSATSPVSIGKLSLTAAVELLVYSVQAGVLTLVTSRNGLILLNVVKRGDEWIVAGEPRSVKHDNLIYLLNLQGSRSSSQLLYQTHNGPLTSPVFGANNHIAWLSDDRKLWLSTGRDQREVPLNFDLSPKRIIFSKDGKAIYLLAPHNIQQSLFHLWTPSVSDTKPIEPVRIPSNGTIHSAIHVGITPLDHAHLIGVKSDQQRGEGKELWVISHSPHEDPTYNYENIRLTYFT</sequence>
<gene>
    <name evidence="2" type="ORF">I302_01946</name>
    <name evidence="3" type="ORF">I302_103247</name>
</gene>
<reference evidence="3" key="4">
    <citation type="submission" date="2024-02" db="EMBL/GenBank/DDBJ databases">
        <title>Comparative genomics of Cryptococcus and Kwoniella reveals pathogenesis evolution and contrasting modes of karyotype evolution via chromosome fusion or intercentromeric recombination.</title>
        <authorList>
            <person name="Coelho M.A."/>
            <person name="David-Palma M."/>
            <person name="Shea T."/>
            <person name="Bowers K."/>
            <person name="McGinley-Smith S."/>
            <person name="Mohammad A.W."/>
            <person name="Gnirke A."/>
            <person name="Yurkov A.M."/>
            <person name="Nowrousian M."/>
            <person name="Sun S."/>
            <person name="Cuomo C.A."/>
            <person name="Heitman J."/>
        </authorList>
    </citation>
    <scope>NUCLEOTIDE SEQUENCE</scope>
    <source>
        <strain evidence="3">CBS 10118</strain>
    </source>
</reference>
<dbReference type="EMBL" id="KI894019">
    <property type="protein sequence ID" value="OCF27111.1"/>
    <property type="molecule type" value="Genomic_DNA"/>
</dbReference>
<dbReference type="OrthoDB" id="43744at2759"/>
<reference evidence="2" key="1">
    <citation type="submission" date="2013-07" db="EMBL/GenBank/DDBJ databases">
        <title>The Genome Sequence of Cryptococcus bestiolae CBS10118.</title>
        <authorList>
            <consortium name="The Broad Institute Genome Sequencing Platform"/>
            <person name="Cuomo C."/>
            <person name="Litvintseva A."/>
            <person name="Chen Y."/>
            <person name="Heitman J."/>
            <person name="Sun S."/>
            <person name="Springer D."/>
            <person name="Dromer F."/>
            <person name="Young S.K."/>
            <person name="Zeng Q."/>
            <person name="Gargeya S."/>
            <person name="Fitzgerald M."/>
            <person name="Abouelleil A."/>
            <person name="Alvarado L."/>
            <person name="Berlin A.M."/>
            <person name="Chapman S.B."/>
            <person name="Dewar J."/>
            <person name="Goldberg J."/>
            <person name="Griggs A."/>
            <person name="Gujja S."/>
            <person name="Hansen M."/>
            <person name="Howarth C."/>
            <person name="Imamovic A."/>
            <person name="Larimer J."/>
            <person name="McCowan C."/>
            <person name="Murphy C."/>
            <person name="Pearson M."/>
            <person name="Priest M."/>
            <person name="Roberts A."/>
            <person name="Saif S."/>
            <person name="Shea T."/>
            <person name="Sykes S."/>
            <person name="Wortman J."/>
            <person name="Nusbaum C."/>
            <person name="Birren B."/>
        </authorList>
    </citation>
    <scope>NUCLEOTIDE SEQUENCE [LARGE SCALE GENOMIC DNA]</scope>
    <source>
        <strain evidence="2">CBS 10118</strain>
    </source>
</reference>
<evidence type="ECO:0000256" key="1">
    <source>
        <dbReference type="SAM" id="SignalP"/>
    </source>
</evidence>
<dbReference type="SUPFAM" id="SSF82171">
    <property type="entry name" value="DPP6 N-terminal domain-like"/>
    <property type="match status" value="1"/>
</dbReference>
<organism evidence="2">
    <name type="scientific">Kwoniella bestiolae CBS 10118</name>
    <dbReference type="NCBI Taxonomy" id="1296100"/>
    <lineage>
        <taxon>Eukaryota</taxon>
        <taxon>Fungi</taxon>
        <taxon>Dikarya</taxon>
        <taxon>Basidiomycota</taxon>
        <taxon>Agaricomycotina</taxon>
        <taxon>Tremellomycetes</taxon>
        <taxon>Tremellales</taxon>
        <taxon>Cryptococcaceae</taxon>
        <taxon>Kwoniella</taxon>
    </lineage>
</organism>
<protein>
    <submittedName>
        <fullName evidence="2">Uncharacterized protein</fullName>
    </submittedName>
</protein>
<feature type="signal peptide" evidence="1">
    <location>
        <begin position="1"/>
        <end position="18"/>
    </location>
</feature>
<dbReference type="AlphaFoldDB" id="A0A1B9G7Y5"/>